<reference evidence="2" key="1">
    <citation type="submission" date="2018-02" db="EMBL/GenBank/DDBJ databases">
        <authorList>
            <person name="Moore K."/>
            <person name="Momper L."/>
        </authorList>
    </citation>
    <scope>NUCLEOTIDE SEQUENCE [LARGE SCALE GENOMIC DNA]</scope>
    <source>
        <strain evidence="2">ULC18</strain>
    </source>
</reference>
<evidence type="ECO:0000313" key="1">
    <source>
        <dbReference type="EMBL" id="PSB35190.1"/>
    </source>
</evidence>
<dbReference type="Proteomes" id="UP000239576">
    <property type="component" value="Unassembled WGS sequence"/>
</dbReference>
<reference evidence="1 2" key="2">
    <citation type="submission" date="2018-03" db="EMBL/GenBank/DDBJ databases">
        <title>The ancient ancestry and fast evolution of plastids.</title>
        <authorList>
            <person name="Moore K.R."/>
            <person name="Magnabosco C."/>
            <person name="Momper L."/>
            <person name="Gold D.A."/>
            <person name="Bosak T."/>
            <person name="Fournier G.P."/>
        </authorList>
    </citation>
    <scope>NUCLEOTIDE SEQUENCE [LARGE SCALE GENOMIC DNA]</scope>
    <source>
        <strain evidence="1 2">ULC18</strain>
    </source>
</reference>
<name>A0A2T1ER16_9CYAN</name>
<sequence>MLQSAQYSLDMIQDEARELVHKGKVSRQQPIYLLCQFIPAREWAFVECELERCNFLLRDRIGDLVGREHWDND</sequence>
<dbReference type="RefSeq" id="WP_106254546.1">
    <property type="nucleotide sequence ID" value="NZ_CAWNSW010000022.1"/>
</dbReference>
<keyword evidence="2" id="KW-1185">Reference proteome</keyword>
<gene>
    <name evidence="1" type="ORF">C7B82_01525</name>
</gene>
<evidence type="ECO:0000313" key="2">
    <source>
        <dbReference type="Proteomes" id="UP000239576"/>
    </source>
</evidence>
<dbReference type="InterPro" id="IPR025477">
    <property type="entry name" value="DUF4327"/>
</dbReference>
<comment type="caution">
    <text evidence="1">The sequence shown here is derived from an EMBL/GenBank/DDBJ whole genome shotgun (WGS) entry which is preliminary data.</text>
</comment>
<dbReference type="Pfam" id="PF14217">
    <property type="entry name" value="DUF4327"/>
    <property type="match status" value="1"/>
</dbReference>
<dbReference type="OrthoDB" id="582639at2"/>
<accession>A0A2T1ER16</accession>
<dbReference type="AlphaFoldDB" id="A0A2T1ER16"/>
<dbReference type="EMBL" id="PVWK01000010">
    <property type="protein sequence ID" value="PSB35190.1"/>
    <property type="molecule type" value="Genomic_DNA"/>
</dbReference>
<organism evidence="1 2">
    <name type="scientific">Stenomitos frigidus ULC18</name>
    <dbReference type="NCBI Taxonomy" id="2107698"/>
    <lineage>
        <taxon>Bacteria</taxon>
        <taxon>Bacillati</taxon>
        <taxon>Cyanobacteriota</taxon>
        <taxon>Cyanophyceae</taxon>
        <taxon>Leptolyngbyales</taxon>
        <taxon>Leptolyngbyaceae</taxon>
        <taxon>Stenomitos</taxon>
    </lineage>
</organism>
<protein>
    <submittedName>
        <fullName evidence="1">DUF4327 domain-containing protein</fullName>
    </submittedName>
</protein>
<proteinExistence type="predicted"/>